<proteinExistence type="predicted"/>
<evidence type="ECO:0000313" key="1">
    <source>
        <dbReference type="EMBL" id="OGE38241.1"/>
    </source>
</evidence>
<reference evidence="1 2" key="1">
    <citation type="journal article" date="2016" name="Nat. Commun.">
        <title>Thousands of microbial genomes shed light on interconnected biogeochemical processes in an aquifer system.</title>
        <authorList>
            <person name="Anantharaman K."/>
            <person name="Brown C.T."/>
            <person name="Hug L.A."/>
            <person name="Sharon I."/>
            <person name="Castelle C.J."/>
            <person name="Probst A.J."/>
            <person name="Thomas B.C."/>
            <person name="Singh A."/>
            <person name="Wilkins M.J."/>
            <person name="Karaoz U."/>
            <person name="Brodie E.L."/>
            <person name="Williams K.H."/>
            <person name="Hubbard S.S."/>
            <person name="Banfield J.F."/>
        </authorList>
    </citation>
    <scope>NUCLEOTIDE SEQUENCE [LARGE SCALE GENOMIC DNA]</scope>
</reference>
<accession>A0A1F5KC90</accession>
<comment type="caution">
    <text evidence="1">The sequence shown here is derived from an EMBL/GenBank/DDBJ whole genome shotgun (WGS) entry which is preliminary data.</text>
</comment>
<dbReference type="EMBL" id="MFDE01000025">
    <property type="protein sequence ID" value="OGE38241.1"/>
    <property type="molecule type" value="Genomic_DNA"/>
</dbReference>
<evidence type="ECO:0008006" key="3">
    <source>
        <dbReference type="Google" id="ProtNLM"/>
    </source>
</evidence>
<gene>
    <name evidence="1" type="ORF">A3F00_02860</name>
</gene>
<protein>
    <recommendedName>
        <fullName evidence="3">Phage-Barnase-EndoU-ColicinE5/D-RelE like nuclease 3 domain-containing protein</fullName>
    </recommendedName>
</protein>
<evidence type="ECO:0000313" key="2">
    <source>
        <dbReference type="Proteomes" id="UP000176527"/>
    </source>
</evidence>
<dbReference type="AlphaFoldDB" id="A0A1F5KC90"/>
<dbReference type="Proteomes" id="UP000176527">
    <property type="component" value="Unassembled WGS sequence"/>
</dbReference>
<name>A0A1F5KC90_9BACT</name>
<organism evidence="1 2">
    <name type="scientific">Candidatus Daviesbacteria bacterium RIFCSPHIGHO2_12_FULL_37_11</name>
    <dbReference type="NCBI Taxonomy" id="1797777"/>
    <lineage>
        <taxon>Bacteria</taxon>
        <taxon>Candidatus Daviesiibacteriota</taxon>
    </lineage>
</organism>
<sequence length="100" mass="11914">MKFKTIVGTVTLTVERKIHIIQRHPIMDNYLVRIKEVLEVPDETRYSHYSDTILLFYRYFDNIEGGKYIAVVVNIKDLQVKTAYLTNRIKSGRKYVKEKF</sequence>